<sequence length="265" mass="30720">MVLFKINNTDFVSRFSLDTVIMQDGWINYEGELERVSSVSLSSAISFLQCDSIKFSLRLNNEDVLIEKKDKECYFVLNVLLVESLYELFYGSTIEDELFEESYSKKIQELFLLWNEFSVKIKDKLIQYFEDHIIEFTQYTTRFERINRNKVNLELSSALLEFIENKKKFPSKLNEFSRIAIYGAGKLGVITYHLLKKQGINVVNFIDNFAKSKAIESTPIYTLDDFPVGNVDFIIVTPIYDFDKISSAIAERNSIETISLSDLVS</sequence>
<comment type="caution">
    <text evidence="1">The sequence shown here is derived from an EMBL/GenBank/DDBJ whole genome shotgun (WGS) entry which is preliminary data.</text>
</comment>
<reference evidence="1 2" key="1">
    <citation type="submission" date="2019-04" db="EMBL/GenBank/DDBJ databases">
        <title>Cohnella sp. nov. isolated from preserved vegetables.</title>
        <authorList>
            <person name="Lin S.-Y."/>
            <person name="Hung M.-H."/>
            <person name="Young C.-C."/>
        </authorList>
    </citation>
    <scope>NUCLEOTIDE SEQUENCE [LARGE SCALE GENOMIC DNA]</scope>
    <source>
        <strain evidence="1 2">CC-MHH1044</strain>
    </source>
</reference>
<gene>
    <name evidence="1" type="ORF">E6C55_09950</name>
</gene>
<dbReference type="RefSeq" id="WP_136369636.1">
    <property type="nucleotide sequence ID" value="NZ_SSOB01000010.1"/>
</dbReference>
<accession>A0A4S4BZR6</accession>
<keyword evidence="2" id="KW-1185">Reference proteome</keyword>
<dbReference type="Gene3D" id="3.40.50.720">
    <property type="entry name" value="NAD(P)-binding Rossmann-like Domain"/>
    <property type="match status" value="1"/>
</dbReference>
<evidence type="ECO:0008006" key="3">
    <source>
        <dbReference type="Google" id="ProtNLM"/>
    </source>
</evidence>
<proteinExistence type="predicted"/>
<organism evidence="1 2">
    <name type="scientific">Cohnella fermenti</name>
    <dbReference type="NCBI Taxonomy" id="2565925"/>
    <lineage>
        <taxon>Bacteria</taxon>
        <taxon>Bacillati</taxon>
        <taxon>Bacillota</taxon>
        <taxon>Bacilli</taxon>
        <taxon>Bacillales</taxon>
        <taxon>Paenibacillaceae</taxon>
        <taxon>Cohnella</taxon>
    </lineage>
</organism>
<name>A0A4S4BZR6_9BACL</name>
<protein>
    <recommendedName>
        <fullName evidence="3">C-methyltransferase domain-containing protein</fullName>
    </recommendedName>
</protein>
<evidence type="ECO:0000313" key="1">
    <source>
        <dbReference type="EMBL" id="THF80797.1"/>
    </source>
</evidence>
<dbReference type="Proteomes" id="UP000310636">
    <property type="component" value="Unassembled WGS sequence"/>
</dbReference>
<evidence type="ECO:0000313" key="2">
    <source>
        <dbReference type="Proteomes" id="UP000310636"/>
    </source>
</evidence>
<dbReference type="AlphaFoldDB" id="A0A4S4BZR6"/>
<dbReference type="EMBL" id="SSOB01000010">
    <property type="protein sequence ID" value="THF80797.1"/>
    <property type="molecule type" value="Genomic_DNA"/>
</dbReference>
<dbReference type="OrthoDB" id="9816564at2"/>